<dbReference type="Pfam" id="PF18919">
    <property type="entry name" value="DUF5670"/>
    <property type="match status" value="1"/>
</dbReference>
<dbReference type="eggNOG" id="ENOG502ZVJ0">
    <property type="taxonomic scope" value="Bacteria"/>
</dbReference>
<dbReference type="AlphaFoldDB" id="R4KC91"/>
<evidence type="ECO:0000313" key="3">
    <source>
        <dbReference type="Proteomes" id="UP000013523"/>
    </source>
</evidence>
<dbReference type="EMBL" id="CP003261">
    <property type="protein sequence ID" value="AGK97240.1"/>
    <property type="molecule type" value="Genomic_DNA"/>
</dbReference>
<organism evidence="2 3">
    <name type="scientific">Clostridium pasteurianum BC1</name>
    <dbReference type="NCBI Taxonomy" id="86416"/>
    <lineage>
        <taxon>Bacteria</taxon>
        <taxon>Bacillati</taxon>
        <taxon>Bacillota</taxon>
        <taxon>Clostridia</taxon>
        <taxon>Eubacteriales</taxon>
        <taxon>Clostridiaceae</taxon>
        <taxon>Clostridium</taxon>
    </lineage>
</organism>
<sequence>MEGWIDMTLLKWIGGIVIVFWILGLLFRIGGVLINWLLLIAAIVFIVDLISGKRYKK</sequence>
<dbReference type="Proteomes" id="UP000013523">
    <property type="component" value="Chromosome"/>
</dbReference>
<gene>
    <name evidence="2" type="ORF">Clopa_2377</name>
</gene>
<dbReference type="InterPro" id="IPR043727">
    <property type="entry name" value="Lmo0937-like"/>
</dbReference>
<feature type="transmembrane region" description="Helical" evidence="1">
    <location>
        <begin position="33"/>
        <end position="51"/>
    </location>
</feature>
<keyword evidence="1" id="KW-1133">Transmembrane helix</keyword>
<reference evidence="2 3" key="1">
    <citation type="submission" date="2012-01" db="EMBL/GenBank/DDBJ databases">
        <title>Complete sequence of chromosome of Clostridium pasteurianum BC1.</title>
        <authorList>
            <consortium name="US DOE Joint Genome Institute"/>
            <person name="Lucas S."/>
            <person name="Han J."/>
            <person name="Lapidus A."/>
            <person name="Cheng J.-F."/>
            <person name="Goodwin L."/>
            <person name="Pitluck S."/>
            <person name="Peters L."/>
            <person name="Mikhailova N."/>
            <person name="Teshima H."/>
            <person name="Detter J.C."/>
            <person name="Han C."/>
            <person name="Tapia R."/>
            <person name="Land M."/>
            <person name="Hauser L."/>
            <person name="Kyrpides N."/>
            <person name="Ivanova N."/>
            <person name="Pagani I."/>
            <person name="Dunn J."/>
            <person name="Taghavi S."/>
            <person name="Francis A."/>
            <person name="van der Lelie D."/>
            <person name="Woyke T."/>
        </authorList>
    </citation>
    <scope>NUCLEOTIDE SEQUENCE [LARGE SCALE GENOMIC DNA]</scope>
    <source>
        <strain evidence="2 3">BC1</strain>
    </source>
</reference>
<accession>R4KC91</accession>
<keyword evidence="1" id="KW-0812">Transmembrane</keyword>
<dbReference type="PATRIC" id="fig|86416.3.peg.2360"/>
<dbReference type="HOGENOM" id="CLU_199613_2_3_9"/>
<keyword evidence="3" id="KW-1185">Reference proteome</keyword>
<name>R4KC91_CLOPA</name>
<evidence type="ECO:0000313" key="2">
    <source>
        <dbReference type="EMBL" id="AGK97240.1"/>
    </source>
</evidence>
<proteinExistence type="predicted"/>
<evidence type="ECO:0008006" key="4">
    <source>
        <dbReference type="Google" id="ProtNLM"/>
    </source>
</evidence>
<feature type="transmembrane region" description="Helical" evidence="1">
    <location>
        <begin position="9"/>
        <end position="27"/>
    </location>
</feature>
<evidence type="ECO:0000256" key="1">
    <source>
        <dbReference type="SAM" id="Phobius"/>
    </source>
</evidence>
<dbReference type="NCBIfam" id="NF033488">
    <property type="entry name" value="lmo0937_fam_TM"/>
    <property type="match status" value="1"/>
</dbReference>
<protein>
    <recommendedName>
        <fullName evidence="4">Lmo0937 family membrane protein</fullName>
    </recommendedName>
</protein>
<keyword evidence="1" id="KW-0472">Membrane</keyword>
<dbReference type="KEGG" id="cpas:Clopa_2377"/>